<dbReference type="GO" id="GO:0032259">
    <property type="term" value="P:methylation"/>
    <property type="evidence" value="ECO:0007669"/>
    <property type="project" value="UniProtKB-KW"/>
</dbReference>
<feature type="domain" description="DNA methylase adenine-specific" evidence="8">
    <location>
        <begin position="3"/>
        <end position="54"/>
    </location>
</feature>
<gene>
    <name evidence="9" type="ORF">NCTC8272_03561</name>
</gene>
<keyword evidence="5" id="KW-0949">S-adenosyl-L-methionine</keyword>
<keyword evidence="4" id="KW-0808">Transferase</keyword>
<dbReference type="InterPro" id="IPR003356">
    <property type="entry name" value="DNA_methylase_A-5"/>
</dbReference>
<dbReference type="SUPFAM" id="SSF53335">
    <property type="entry name" value="S-adenosyl-L-methionine-dependent methyltransferases"/>
    <property type="match status" value="1"/>
</dbReference>
<evidence type="ECO:0000259" key="8">
    <source>
        <dbReference type="Pfam" id="PF02384"/>
    </source>
</evidence>
<dbReference type="Pfam" id="PF02384">
    <property type="entry name" value="N6_Mtase"/>
    <property type="match status" value="1"/>
</dbReference>
<organism evidence="9 10">
    <name type="scientific">Salmonella enterica I</name>
    <dbReference type="NCBI Taxonomy" id="59201"/>
    <lineage>
        <taxon>Bacteria</taxon>
        <taxon>Pseudomonadati</taxon>
        <taxon>Pseudomonadota</taxon>
        <taxon>Gammaproteobacteria</taxon>
        <taxon>Enterobacterales</taxon>
        <taxon>Enterobacteriaceae</taxon>
        <taxon>Salmonella</taxon>
    </lineage>
</organism>
<dbReference type="PROSITE" id="PS00092">
    <property type="entry name" value="N6_MTASE"/>
    <property type="match status" value="1"/>
</dbReference>
<dbReference type="GO" id="GO:0009307">
    <property type="term" value="P:DNA restriction-modification system"/>
    <property type="evidence" value="ECO:0007669"/>
    <property type="project" value="UniProtKB-KW"/>
</dbReference>
<keyword evidence="6" id="KW-0680">Restriction system</keyword>
<evidence type="ECO:0000313" key="9">
    <source>
        <dbReference type="EMBL" id="VEA40684.1"/>
    </source>
</evidence>
<dbReference type="Proteomes" id="UP000277214">
    <property type="component" value="Chromosome 1"/>
</dbReference>
<keyword evidence="3" id="KW-0489">Methyltransferase</keyword>
<evidence type="ECO:0000256" key="5">
    <source>
        <dbReference type="ARBA" id="ARBA00022691"/>
    </source>
</evidence>
<dbReference type="EMBL" id="LR134149">
    <property type="protein sequence ID" value="VEA40684.1"/>
    <property type="molecule type" value="Genomic_DNA"/>
</dbReference>
<proteinExistence type="inferred from homology"/>
<dbReference type="PANTHER" id="PTHR42933:SF3">
    <property type="entry name" value="TYPE I RESTRICTION ENZYME MJAVIII METHYLASE SUBUNIT"/>
    <property type="match status" value="1"/>
</dbReference>
<dbReference type="PANTHER" id="PTHR42933">
    <property type="entry name" value="SLR6095 PROTEIN"/>
    <property type="match status" value="1"/>
</dbReference>
<dbReference type="Gene3D" id="3.40.50.150">
    <property type="entry name" value="Vaccinia Virus protein VP39"/>
    <property type="match status" value="1"/>
</dbReference>
<evidence type="ECO:0000256" key="2">
    <source>
        <dbReference type="ARBA" id="ARBA00011900"/>
    </source>
</evidence>
<sequence>MRTSALARMNMILHDNATAKIWKGNTLADPHWKDSNDNLKTFDFAVANPPFPTKTGPAGWMLRTILLTVLSGVHHQKRMVIMLSCCTSSRA</sequence>
<dbReference type="InterPro" id="IPR051537">
    <property type="entry name" value="DNA_Adenine_Mtase"/>
</dbReference>
<dbReference type="GO" id="GO:0009007">
    <property type="term" value="F:site-specific DNA-methyltransferase (adenine-specific) activity"/>
    <property type="evidence" value="ECO:0007669"/>
    <property type="project" value="UniProtKB-EC"/>
</dbReference>
<protein>
    <recommendedName>
        <fullName evidence="2">site-specific DNA-methyltransferase (adenine-specific)</fullName>
        <ecNumber evidence="2">2.1.1.72</ecNumber>
    </recommendedName>
</protein>
<evidence type="ECO:0000256" key="7">
    <source>
        <dbReference type="ARBA" id="ARBA00047942"/>
    </source>
</evidence>
<dbReference type="AlphaFoldDB" id="A0A3S4FAA4"/>
<accession>A0A3S4FAA4</accession>
<dbReference type="EC" id="2.1.1.72" evidence="2"/>
<evidence type="ECO:0000256" key="4">
    <source>
        <dbReference type="ARBA" id="ARBA00022679"/>
    </source>
</evidence>
<comment type="catalytic activity">
    <reaction evidence="7">
        <text>a 2'-deoxyadenosine in DNA + S-adenosyl-L-methionine = an N(6)-methyl-2'-deoxyadenosine in DNA + S-adenosyl-L-homocysteine + H(+)</text>
        <dbReference type="Rhea" id="RHEA:15197"/>
        <dbReference type="Rhea" id="RHEA-COMP:12418"/>
        <dbReference type="Rhea" id="RHEA-COMP:12419"/>
        <dbReference type="ChEBI" id="CHEBI:15378"/>
        <dbReference type="ChEBI" id="CHEBI:57856"/>
        <dbReference type="ChEBI" id="CHEBI:59789"/>
        <dbReference type="ChEBI" id="CHEBI:90615"/>
        <dbReference type="ChEBI" id="CHEBI:90616"/>
        <dbReference type="EC" id="2.1.1.72"/>
    </reaction>
</comment>
<reference evidence="9 10" key="1">
    <citation type="submission" date="2018-12" db="EMBL/GenBank/DDBJ databases">
        <authorList>
            <consortium name="Pathogen Informatics"/>
        </authorList>
    </citation>
    <scope>NUCLEOTIDE SEQUENCE [LARGE SCALE GENOMIC DNA]</scope>
    <source>
        <strain evidence="9 10">NCTC8272</strain>
    </source>
</reference>
<evidence type="ECO:0000256" key="1">
    <source>
        <dbReference type="ARBA" id="ARBA00006594"/>
    </source>
</evidence>
<name>A0A3S4FAA4_SALET</name>
<comment type="similarity">
    <text evidence="1">Belongs to the N(4)/N(6)-methyltransferase family.</text>
</comment>
<dbReference type="InterPro" id="IPR002052">
    <property type="entry name" value="DNA_methylase_N6_adenine_CS"/>
</dbReference>
<dbReference type="GO" id="GO:0003677">
    <property type="term" value="F:DNA binding"/>
    <property type="evidence" value="ECO:0007669"/>
    <property type="project" value="InterPro"/>
</dbReference>
<evidence type="ECO:0000256" key="6">
    <source>
        <dbReference type="ARBA" id="ARBA00022747"/>
    </source>
</evidence>
<dbReference type="GO" id="GO:0008170">
    <property type="term" value="F:N-methyltransferase activity"/>
    <property type="evidence" value="ECO:0007669"/>
    <property type="project" value="InterPro"/>
</dbReference>
<evidence type="ECO:0000313" key="10">
    <source>
        <dbReference type="Proteomes" id="UP000277214"/>
    </source>
</evidence>
<evidence type="ECO:0000256" key="3">
    <source>
        <dbReference type="ARBA" id="ARBA00022603"/>
    </source>
</evidence>
<dbReference type="InterPro" id="IPR029063">
    <property type="entry name" value="SAM-dependent_MTases_sf"/>
</dbReference>